<evidence type="ECO:0000313" key="3">
    <source>
        <dbReference type="Proteomes" id="UP000298285"/>
    </source>
</evidence>
<dbReference type="RefSeq" id="WP_135104685.1">
    <property type="nucleotide sequence ID" value="NZ_JADGKW010000002.1"/>
</dbReference>
<gene>
    <name evidence="2" type="ORF">E4T88_06620</name>
</gene>
<comment type="caution">
    <text evidence="2">The sequence shown here is derived from an EMBL/GenBank/DDBJ whole genome shotgun (WGS) entry which is preliminary data.</text>
</comment>
<proteinExistence type="predicted"/>
<reference evidence="2 3" key="1">
    <citation type="submission" date="2019-03" db="EMBL/GenBank/DDBJ databases">
        <title>Diversity of the mouse oral microbiome.</title>
        <authorList>
            <person name="Joseph S."/>
            <person name="Aduse-Opoku J."/>
            <person name="Curtis M."/>
            <person name="Wade W."/>
            <person name="Hashim A."/>
        </authorList>
    </citation>
    <scope>NUCLEOTIDE SEQUENCE [LARGE SCALE GENOMIC DNA]</scope>
    <source>
        <strain evidence="2 3">P11</strain>
    </source>
</reference>
<feature type="chain" id="PRO_5021282361" evidence="1">
    <location>
        <begin position="20"/>
        <end position="290"/>
    </location>
</feature>
<feature type="signal peptide" evidence="1">
    <location>
        <begin position="1"/>
        <end position="19"/>
    </location>
</feature>
<protein>
    <submittedName>
        <fullName evidence="2">Uncharacterized protein</fullName>
    </submittedName>
</protein>
<organism evidence="2 3">
    <name type="scientific">Dysgonomonas mossii</name>
    <dbReference type="NCBI Taxonomy" id="163665"/>
    <lineage>
        <taxon>Bacteria</taxon>
        <taxon>Pseudomonadati</taxon>
        <taxon>Bacteroidota</taxon>
        <taxon>Bacteroidia</taxon>
        <taxon>Bacteroidales</taxon>
        <taxon>Dysgonomonadaceae</taxon>
        <taxon>Dysgonomonas</taxon>
    </lineage>
</organism>
<name>A0A4Y9IPT4_9BACT</name>
<keyword evidence="1" id="KW-0732">Signal</keyword>
<dbReference type="AlphaFoldDB" id="A0A4Y9IPT4"/>
<dbReference type="OrthoDB" id="9805760at2"/>
<accession>A0A4Y9IPT4</accession>
<evidence type="ECO:0000256" key="1">
    <source>
        <dbReference type="SAM" id="SignalP"/>
    </source>
</evidence>
<evidence type="ECO:0000313" key="2">
    <source>
        <dbReference type="EMBL" id="TFU89685.1"/>
    </source>
</evidence>
<dbReference type="Proteomes" id="UP000298285">
    <property type="component" value="Unassembled WGS sequence"/>
</dbReference>
<dbReference type="EMBL" id="SPPK01000002">
    <property type="protein sequence ID" value="TFU89685.1"/>
    <property type="molecule type" value="Genomic_DNA"/>
</dbReference>
<sequence length="290" mass="31723">MIKYIILLLGISISIFSQAQVTIGSASEPVYGAILQLKENDSKGTNATKGFGFPRVFLSNGDKLFPMFPEGYNIAQDTINEGLTVYNTNPKFSNGRGIYTWQLNDSLYTWTALKPKVSVVEKTLAVVVKNDNQTIAARTNSETNPARTNIIWDSIKGINTEGIKIINNTDIYLPPLKDFKITGYVGIFTNGTDGSATYIASRFYLVKNNNPTLVSLPISTWGYSESSTESYHDGGVTNPICILNSGKEGSLIRMIANGPANNRVTRMAASTSHDAKYMSSIGSYLLIEEL</sequence>